<dbReference type="Pfam" id="PF08352">
    <property type="entry name" value="oligo_HPY"/>
    <property type="match status" value="1"/>
</dbReference>
<evidence type="ECO:0000256" key="1">
    <source>
        <dbReference type="ARBA" id="ARBA00004202"/>
    </source>
</evidence>
<keyword evidence="7" id="KW-0472">Membrane</keyword>
<dbReference type="PROSITE" id="PS50893">
    <property type="entry name" value="ABC_TRANSPORTER_2"/>
    <property type="match status" value="1"/>
</dbReference>
<name>A0ABS2Q6J5_9BACL</name>
<dbReference type="InterPro" id="IPR050388">
    <property type="entry name" value="ABC_Ni/Peptide_Import"/>
</dbReference>
<reference evidence="9 10" key="1">
    <citation type="submission" date="2021-01" db="EMBL/GenBank/DDBJ databases">
        <title>Genomic Encyclopedia of Type Strains, Phase IV (KMG-IV): sequencing the most valuable type-strain genomes for metagenomic binning, comparative biology and taxonomic classification.</title>
        <authorList>
            <person name="Goeker M."/>
        </authorList>
    </citation>
    <scope>NUCLEOTIDE SEQUENCE [LARGE SCALE GENOMIC DNA]</scope>
    <source>
        <strain evidence="9 10">DSM 100968</strain>
    </source>
</reference>
<keyword evidence="4" id="KW-1003">Cell membrane</keyword>
<organism evidence="9 10">
    <name type="scientific">Sporolactobacillus spathodeae</name>
    <dbReference type="NCBI Taxonomy" id="1465502"/>
    <lineage>
        <taxon>Bacteria</taxon>
        <taxon>Bacillati</taxon>
        <taxon>Bacillota</taxon>
        <taxon>Bacilli</taxon>
        <taxon>Bacillales</taxon>
        <taxon>Sporolactobacillaceae</taxon>
        <taxon>Sporolactobacillus</taxon>
    </lineage>
</organism>
<keyword evidence="10" id="KW-1185">Reference proteome</keyword>
<dbReference type="InterPro" id="IPR027417">
    <property type="entry name" value="P-loop_NTPase"/>
</dbReference>
<dbReference type="Pfam" id="PF00005">
    <property type="entry name" value="ABC_tran"/>
    <property type="match status" value="1"/>
</dbReference>
<dbReference type="InterPro" id="IPR003593">
    <property type="entry name" value="AAA+_ATPase"/>
</dbReference>
<comment type="caution">
    <text evidence="9">The sequence shown here is derived from an EMBL/GenBank/DDBJ whole genome shotgun (WGS) entry which is preliminary data.</text>
</comment>
<keyword evidence="3" id="KW-0813">Transport</keyword>
<dbReference type="InterPro" id="IPR003439">
    <property type="entry name" value="ABC_transporter-like_ATP-bd"/>
</dbReference>
<evidence type="ECO:0000313" key="10">
    <source>
        <dbReference type="Proteomes" id="UP000823201"/>
    </source>
</evidence>
<dbReference type="RefSeq" id="WP_239529275.1">
    <property type="nucleotide sequence ID" value="NZ_CBCRXA010000002.1"/>
</dbReference>
<dbReference type="Gene3D" id="3.40.50.300">
    <property type="entry name" value="P-loop containing nucleotide triphosphate hydrolases"/>
    <property type="match status" value="1"/>
</dbReference>
<comment type="similarity">
    <text evidence="2">Belongs to the ABC transporter superfamily.</text>
</comment>
<dbReference type="InterPro" id="IPR013563">
    <property type="entry name" value="Oligopep_ABC_C"/>
</dbReference>
<evidence type="ECO:0000256" key="5">
    <source>
        <dbReference type="ARBA" id="ARBA00022741"/>
    </source>
</evidence>
<dbReference type="InterPro" id="IPR017871">
    <property type="entry name" value="ABC_transporter-like_CS"/>
</dbReference>
<dbReference type="CDD" id="cd03257">
    <property type="entry name" value="ABC_NikE_OppD_transporters"/>
    <property type="match status" value="1"/>
</dbReference>
<feature type="domain" description="ABC transporter" evidence="8">
    <location>
        <begin position="5"/>
        <end position="235"/>
    </location>
</feature>
<dbReference type="PANTHER" id="PTHR43297:SF2">
    <property type="entry name" value="DIPEPTIDE TRANSPORT ATP-BINDING PROTEIN DPPD"/>
    <property type="match status" value="1"/>
</dbReference>
<dbReference type="Proteomes" id="UP000823201">
    <property type="component" value="Unassembled WGS sequence"/>
</dbReference>
<accession>A0ABS2Q6J5</accession>
<dbReference type="PANTHER" id="PTHR43297">
    <property type="entry name" value="OLIGOPEPTIDE TRANSPORT ATP-BINDING PROTEIN APPD"/>
    <property type="match status" value="1"/>
</dbReference>
<keyword evidence="5" id="KW-0547">Nucleotide-binding</keyword>
<evidence type="ECO:0000256" key="6">
    <source>
        <dbReference type="ARBA" id="ARBA00022840"/>
    </source>
</evidence>
<evidence type="ECO:0000313" key="9">
    <source>
        <dbReference type="EMBL" id="MBM7656814.1"/>
    </source>
</evidence>
<gene>
    <name evidence="9" type="ORF">JOC27_000251</name>
</gene>
<evidence type="ECO:0000256" key="7">
    <source>
        <dbReference type="ARBA" id="ARBA00023136"/>
    </source>
</evidence>
<dbReference type="SMART" id="SM00382">
    <property type="entry name" value="AAA"/>
    <property type="match status" value="1"/>
</dbReference>
<evidence type="ECO:0000256" key="2">
    <source>
        <dbReference type="ARBA" id="ARBA00005417"/>
    </source>
</evidence>
<dbReference type="SUPFAM" id="SSF52540">
    <property type="entry name" value="P-loop containing nucleoside triphosphate hydrolases"/>
    <property type="match status" value="1"/>
</dbReference>
<proteinExistence type="inferred from homology"/>
<sequence>MSTILEINQLSLATTNKKQLVTDVSLAVGKGKTIGIVGESGSGKSLTLRAIIQLLPPTIIKVGGTIRCESSCAMIFQDPVSALDPLCPVVRQVAEVVSYRQHLSRKTSRTKALELLALLGLPEDLKRNDRYPHQLSGGQRQRVLIAIALACRPGILLCDEPTTALDVTVQKQILELLAKLQRELNFALVFVTHNLAIASALCTKLYVMKEGRIVEQGRTQDILANPQHAYTKMLIDSVLHLPDLKGVIAGE</sequence>
<protein>
    <submittedName>
        <fullName evidence="9">ABC-type dipeptide/oligopeptide/nickel transport system ATPase component</fullName>
    </submittedName>
</protein>
<keyword evidence="6" id="KW-0067">ATP-binding</keyword>
<evidence type="ECO:0000259" key="8">
    <source>
        <dbReference type="PROSITE" id="PS50893"/>
    </source>
</evidence>
<evidence type="ECO:0000256" key="3">
    <source>
        <dbReference type="ARBA" id="ARBA00022448"/>
    </source>
</evidence>
<comment type="subcellular location">
    <subcellularLocation>
        <location evidence="1">Cell membrane</location>
        <topology evidence="1">Peripheral membrane protein</topology>
    </subcellularLocation>
</comment>
<evidence type="ECO:0000256" key="4">
    <source>
        <dbReference type="ARBA" id="ARBA00022475"/>
    </source>
</evidence>
<dbReference type="PROSITE" id="PS00211">
    <property type="entry name" value="ABC_TRANSPORTER_1"/>
    <property type="match status" value="1"/>
</dbReference>
<dbReference type="EMBL" id="JAFBEV010000002">
    <property type="protein sequence ID" value="MBM7656814.1"/>
    <property type="molecule type" value="Genomic_DNA"/>
</dbReference>